<evidence type="ECO:0000313" key="2">
    <source>
        <dbReference type="EMBL" id="KPV49708.1"/>
    </source>
</evidence>
<dbReference type="InterPro" id="IPR036374">
    <property type="entry name" value="OxRdtase_Mopterin-bd_sf"/>
</dbReference>
<feature type="domain" description="Oxidoreductase molybdopterin-binding" evidence="1">
    <location>
        <begin position="36"/>
        <end position="185"/>
    </location>
</feature>
<reference evidence="2 3" key="1">
    <citation type="submission" date="2015-09" db="EMBL/GenBank/DDBJ databases">
        <title>Draft genome sequence of Kouleothrix aurantiaca JCM 19913.</title>
        <authorList>
            <person name="Hemp J."/>
        </authorList>
    </citation>
    <scope>NUCLEOTIDE SEQUENCE [LARGE SCALE GENOMIC DNA]</scope>
    <source>
        <strain evidence="2 3">COM-B</strain>
    </source>
</reference>
<proteinExistence type="predicted"/>
<dbReference type="Proteomes" id="UP000050509">
    <property type="component" value="Unassembled WGS sequence"/>
</dbReference>
<evidence type="ECO:0000259" key="1">
    <source>
        <dbReference type="Pfam" id="PF00174"/>
    </source>
</evidence>
<evidence type="ECO:0000313" key="3">
    <source>
        <dbReference type="Proteomes" id="UP000050509"/>
    </source>
</evidence>
<dbReference type="PANTHER" id="PTHR43032">
    <property type="entry name" value="PROTEIN-METHIONINE-SULFOXIDE REDUCTASE"/>
    <property type="match status" value="1"/>
</dbReference>
<dbReference type="Pfam" id="PF00174">
    <property type="entry name" value="Oxidored_molyb"/>
    <property type="match status" value="1"/>
</dbReference>
<protein>
    <submittedName>
        <fullName evidence="2">Oxidoreductase</fullName>
    </submittedName>
</protein>
<gene>
    <name evidence="2" type="ORF">SE17_31085</name>
</gene>
<dbReference type="AlphaFoldDB" id="A0A0P9FAV4"/>
<dbReference type="CDD" id="cd02109">
    <property type="entry name" value="arch_bact_SO_family_Moco"/>
    <property type="match status" value="1"/>
</dbReference>
<dbReference type="InterPro" id="IPR000572">
    <property type="entry name" value="OxRdtase_Mopterin-bd_dom"/>
</dbReference>
<keyword evidence="3" id="KW-1185">Reference proteome</keyword>
<organism evidence="2 3">
    <name type="scientific">Kouleothrix aurantiaca</name>
    <dbReference type="NCBI Taxonomy" id="186479"/>
    <lineage>
        <taxon>Bacteria</taxon>
        <taxon>Bacillati</taxon>
        <taxon>Chloroflexota</taxon>
        <taxon>Chloroflexia</taxon>
        <taxon>Chloroflexales</taxon>
        <taxon>Roseiflexineae</taxon>
        <taxon>Roseiflexaceae</taxon>
        <taxon>Kouleothrix</taxon>
    </lineage>
</organism>
<dbReference type="Gene3D" id="3.90.420.10">
    <property type="entry name" value="Oxidoreductase, molybdopterin-binding domain"/>
    <property type="match status" value="1"/>
</dbReference>
<accession>A0A0P9FAV4</accession>
<name>A0A0P9FAV4_9CHLR</name>
<dbReference type="PATRIC" id="fig|186479.3.peg.3013"/>
<comment type="caution">
    <text evidence="2">The sequence shown here is derived from an EMBL/GenBank/DDBJ whole genome shotgun (WGS) entry which is preliminary data.</text>
</comment>
<dbReference type="SUPFAM" id="SSF56524">
    <property type="entry name" value="Oxidoreductase molybdopterin-binding domain"/>
    <property type="match status" value="1"/>
</dbReference>
<dbReference type="EMBL" id="LJCR01001799">
    <property type="protein sequence ID" value="KPV49708.1"/>
    <property type="molecule type" value="Genomic_DNA"/>
</dbReference>
<sequence>MFNAFRKKYDRTAPEVEDRVPPGQYLTEKFPVLHYGSVPSYRDLENTWDLRVWGEIESPARFSFAEFRALPTTEVVTDIHCVTRWSKLDTRWQGVKFTEFLKHIPSLKPSAKFILFHCEQGFTANVPLEIMLEDEAMLAYKFDGQELTPDHGYPLRSFVPKKYFWKSAKWLRGIEFLSEDQLGFWERYGYNNNADPWLEERYSD</sequence>
<dbReference type="PANTHER" id="PTHR43032:SF4">
    <property type="entry name" value="OXIDOREDUCTASE MOLYBDOPTERIN-BINDING DOMAIN-CONTAINING PROTEIN"/>
    <property type="match status" value="1"/>
</dbReference>